<accession>A0ABN9PTZ0</accession>
<keyword evidence="3" id="KW-1185">Reference proteome</keyword>
<feature type="compositionally biased region" description="Basic residues" evidence="1">
    <location>
        <begin position="503"/>
        <end position="517"/>
    </location>
</feature>
<feature type="region of interest" description="Disordered" evidence="1">
    <location>
        <begin position="474"/>
        <end position="550"/>
    </location>
</feature>
<evidence type="ECO:0000256" key="1">
    <source>
        <dbReference type="SAM" id="MobiDB-lite"/>
    </source>
</evidence>
<sequence>MRCAPPSRPSRRTPPGSSVTRRCATRCTGCSCSSADGTSKASSPAPTRRTRRSGCLRSCSAAWSSAAWAAAAPACTSWLPWPRRSRTWSRRRDFRPRRQGVRRAGPRGLGEPQQGGGARDHLDVYYAGFLDGGDLAAGSPQEARRELESFTRSYVGWAEAEAWLTDTLAPHFASGGGGAYPFDRVVQMAKEIGERYHTLNDLECRSLKVTMGELEGRAGRVRLPAFYRKGLYSHWQFDERPEYLRFVGALDESEPGSPSVILPNYLSARTNCLEASGLYALCCRNECEDLLGHLERQVGAPSAPELEVARLVAALPSDTVEAPRFLSSALLGRLSEIAASNGGLVPLHGRLFAQWTMHHAFPRECPYPHEAGTTSPQTPDEWLQRTMGETHKLSLEERQRTVDEDTCAFEPEFGPAAGCGGGGEESCPGAAPRSSWTRPPGGSGPGCCRGSSRSAARSPPCCCAAPPPLAARRGWRRGPLRRARSTRTSARRSTSSPEARRAGIQRKTRGTSRKCRGPARTSRLGGPDPPHPWRTEREGSARSSRRSPREARRKMILVPSCLLRCIHVRPPGAIAFHIAVYRPGLRCPGLSLSLSASALAVFNFTRSLMTQSRCRFRRLHSSPVWPLAYLLRPRAAWKSGAVSAASCPRRSPRGQQARLREPPSGAGRARAGRARARGATVSWPHAPGVPAGAERSARARRRG</sequence>
<reference evidence="2" key="1">
    <citation type="submission" date="2023-10" db="EMBL/GenBank/DDBJ databases">
        <authorList>
            <person name="Chen Y."/>
            <person name="Shah S."/>
            <person name="Dougan E. K."/>
            <person name="Thang M."/>
            <person name="Chan C."/>
        </authorList>
    </citation>
    <scope>NUCLEOTIDE SEQUENCE [LARGE SCALE GENOMIC DNA]</scope>
</reference>
<feature type="compositionally biased region" description="Basic residues" evidence="1">
    <location>
        <begin position="89"/>
        <end position="105"/>
    </location>
</feature>
<feature type="compositionally biased region" description="Low complexity" evidence="1">
    <location>
        <begin position="486"/>
        <end position="497"/>
    </location>
</feature>
<dbReference type="EMBL" id="CAUYUJ010001430">
    <property type="protein sequence ID" value="CAK0795892.1"/>
    <property type="molecule type" value="Genomic_DNA"/>
</dbReference>
<proteinExistence type="predicted"/>
<gene>
    <name evidence="2" type="ORF">PCOR1329_LOCUS5426</name>
</gene>
<feature type="region of interest" description="Disordered" evidence="1">
    <location>
        <begin position="89"/>
        <end position="117"/>
    </location>
</feature>
<feature type="compositionally biased region" description="Low complexity" evidence="1">
    <location>
        <begin position="448"/>
        <end position="459"/>
    </location>
</feature>
<comment type="caution">
    <text evidence="2">The sequence shown here is derived from an EMBL/GenBank/DDBJ whole genome shotgun (WGS) entry which is preliminary data.</text>
</comment>
<feature type="compositionally biased region" description="Polar residues" evidence="1">
    <location>
        <begin position="31"/>
        <end position="40"/>
    </location>
</feature>
<feature type="non-terminal residue" evidence="2">
    <location>
        <position position="703"/>
    </location>
</feature>
<protein>
    <submittedName>
        <fullName evidence="2">Uncharacterized protein</fullName>
    </submittedName>
</protein>
<evidence type="ECO:0000313" key="2">
    <source>
        <dbReference type="EMBL" id="CAK0795892.1"/>
    </source>
</evidence>
<feature type="region of interest" description="Disordered" evidence="1">
    <location>
        <begin position="418"/>
        <end position="460"/>
    </location>
</feature>
<feature type="region of interest" description="Disordered" evidence="1">
    <location>
        <begin position="29"/>
        <end position="51"/>
    </location>
</feature>
<dbReference type="Proteomes" id="UP001189429">
    <property type="component" value="Unassembled WGS sequence"/>
</dbReference>
<feature type="compositionally biased region" description="Basic and acidic residues" evidence="1">
    <location>
        <begin position="531"/>
        <end position="540"/>
    </location>
</feature>
<evidence type="ECO:0000313" key="3">
    <source>
        <dbReference type="Proteomes" id="UP001189429"/>
    </source>
</evidence>
<name>A0ABN9PTZ0_9DINO</name>
<feature type="compositionally biased region" description="Basic residues" evidence="1">
    <location>
        <begin position="474"/>
        <end position="485"/>
    </location>
</feature>
<feature type="region of interest" description="Disordered" evidence="1">
    <location>
        <begin position="642"/>
        <end position="703"/>
    </location>
</feature>
<organism evidence="2 3">
    <name type="scientific">Prorocentrum cordatum</name>
    <dbReference type="NCBI Taxonomy" id="2364126"/>
    <lineage>
        <taxon>Eukaryota</taxon>
        <taxon>Sar</taxon>
        <taxon>Alveolata</taxon>
        <taxon>Dinophyceae</taxon>
        <taxon>Prorocentrales</taxon>
        <taxon>Prorocentraceae</taxon>
        <taxon>Prorocentrum</taxon>
    </lineage>
</organism>